<sequence>MAVEPTIPPQPAEPVKAGATRKATAAKPAAPKARAAAGTVKADAKKVTRQATATVRQEAGNLKRKASDKAHALADQGKAAATERLDGFSRLIDDAATQVDDRLGAQYGDYARSAADAVAGLASTLRGKEVDDLVADARAFVKKSPVIAVGAAAAVGFVLARLVKAGLDAADRAADGREDRA</sequence>
<feature type="region of interest" description="Disordered" evidence="1">
    <location>
        <begin position="1"/>
        <end position="70"/>
    </location>
</feature>
<evidence type="ECO:0000256" key="1">
    <source>
        <dbReference type="SAM" id="MobiDB-lite"/>
    </source>
</evidence>
<dbReference type="AlphaFoldDB" id="A0A396RUC6"/>
<accession>A0A396RUC6</accession>
<gene>
    <name evidence="2" type="ORF">D1610_12240</name>
</gene>
<dbReference type="Proteomes" id="UP000266693">
    <property type="component" value="Unassembled WGS sequence"/>
</dbReference>
<dbReference type="EMBL" id="QWLV01000005">
    <property type="protein sequence ID" value="RHW17301.1"/>
    <property type="molecule type" value="Genomic_DNA"/>
</dbReference>
<keyword evidence="3" id="KW-1185">Reference proteome</keyword>
<evidence type="ECO:0008006" key="4">
    <source>
        <dbReference type="Google" id="ProtNLM"/>
    </source>
</evidence>
<dbReference type="RefSeq" id="WP_118864468.1">
    <property type="nucleotide sequence ID" value="NZ_QWLV01000005.1"/>
</dbReference>
<dbReference type="OrthoDB" id="7426580at2"/>
<evidence type="ECO:0000313" key="2">
    <source>
        <dbReference type="EMBL" id="RHW17301.1"/>
    </source>
</evidence>
<feature type="compositionally biased region" description="Pro residues" evidence="1">
    <location>
        <begin position="1"/>
        <end position="12"/>
    </location>
</feature>
<proteinExistence type="predicted"/>
<reference evidence="2 3" key="1">
    <citation type="submission" date="2018-08" db="EMBL/GenBank/DDBJ databases">
        <title>The multiple taxonomic identification of Sphingomonas gilva.</title>
        <authorList>
            <person name="Zhu D."/>
            <person name="Zheng S."/>
        </authorList>
    </citation>
    <scope>NUCLEOTIDE SEQUENCE [LARGE SCALE GENOMIC DNA]</scope>
    <source>
        <strain evidence="2 3">ZDH117</strain>
    </source>
</reference>
<protein>
    <recommendedName>
        <fullName evidence="4">DUF883 family protein</fullName>
    </recommendedName>
</protein>
<organism evidence="2 3">
    <name type="scientific">Sphingomonas gilva</name>
    <dbReference type="NCBI Taxonomy" id="2305907"/>
    <lineage>
        <taxon>Bacteria</taxon>
        <taxon>Pseudomonadati</taxon>
        <taxon>Pseudomonadota</taxon>
        <taxon>Alphaproteobacteria</taxon>
        <taxon>Sphingomonadales</taxon>
        <taxon>Sphingomonadaceae</taxon>
        <taxon>Sphingomonas</taxon>
    </lineage>
</organism>
<feature type="compositionally biased region" description="Low complexity" evidence="1">
    <location>
        <begin position="16"/>
        <end position="41"/>
    </location>
</feature>
<name>A0A396RUC6_9SPHN</name>
<evidence type="ECO:0000313" key="3">
    <source>
        <dbReference type="Proteomes" id="UP000266693"/>
    </source>
</evidence>
<comment type="caution">
    <text evidence="2">The sequence shown here is derived from an EMBL/GenBank/DDBJ whole genome shotgun (WGS) entry which is preliminary data.</text>
</comment>